<gene>
    <name evidence="1" type="ORF">DARMORV10_C09P74790.1</name>
</gene>
<protein>
    <submittedName>
        <fullName evidence="1">(rape) hypothetical protein</fullName>
    </submittedName>
</protein>
<evidence type="ECO:0000313" key="1">
    <source>
        <dbReference type="EMBL" id="CAF1793494.1"/>
    </source>
</evidence>
<dbReference type="EMBL" id="HG994373">
    <property type="protein sequence ID" value="CAF1793494.1"/>
    <property type="molecule type" value="Genomic_DNA"/>
</dbReference>
<organism evidence="1">
    <name type="scientific">Brassica napus</name>
    <name type="common">Rape</name>
    <dbReference type="NCBI Taxonomy" id="3708"/>
    <lineage>
        <taxon>Eukaryota</taxon>
        <taxon>Viridiplantae</taxon>
        <taxon>Streptophyta</taxon>
        <taxon>Embryophyta</taxon>
        <taxon>Tracheophyta</taxon>
        <taxon>Spermatophyta</taxon>
        <taxon>Magnoliopsida</taxon>
        <taxon>eudicotyledons</taxon>
        <taxon>Gunneridae</taxon>
        <taxon>Pentapetalae</taxon>
        <taxon>rosids</taxon>
        <taxon>malvids</taxon>
        <taxon>Brassicales</taxon>
        <taxon>Brassicaceae</taxon>
        <taxon>Brassiceae</taxon>
        <taxon>Brassica</taxon>
    </lineage>
</organism>
<reference evidence="1" key="1">
    <citation type="submission" date="2021-01" db="EMBL/GenBank/DDBJ databases">
        <authorList>
            <consortium name="Genoscope - CEA"/>
            <person name="William W."/>
        </authorList>
    </citation>
    <scope>NUCLEOTIDE SEQUENCE</scope>
</reference>
<dbReference type="Proteomes" id="UP001295469">
    <property type="component" value="Chromosome C09"/>
</dbReference>
<accession>A0A816J4B7</accession>
<name>A0A816J4B7_BRANA</name>
<proteinExistence type="predicted"/>
<dbReference type="AlphaFoldDB" id="A0A816J4B7"/>
<dbReference type="SMR" id="A0A816J4B7"/>
<sequence length="97" mass="11184">MIERGAVPCEAIILRFSSRRTDTTNDTESEHDVEKGDLHQETLSGFFTEIETIKILIEEITHPLHDILSSIATWLSDRIQRLQPHETLVPNHLRLRA</sequence>